<dbReference type="PROSITE" id="PS01064">
    <property type="entry name" value="PYRIDOX_OXIDASE"/>
    <property type="match status" value="1"/>
</dbReference>
<feature type="binding site" evidence="5 7">
    <location>
        <position position="200"/>
    </location>
    <ligand>
        <name>FMN</name>
        <dbReference type="ChEBI" id="CHEBI:58210"/>
    </ligand>
</feature>
<protein>
    <recommendedName>
        <fullName evidence="5">Pyridoxine/pyridoxamine 5'-phosphate oxidase</fullName>
        <ecNumber evidence="5">1.4.3.5</ecNumber>
    </recommendedName>
    <alternativeName>
        <fullName evidence="5">PNP/PMP oxidase</fullName>
        <shortName evidence="5">PNPOx</shortName>
    </alternativeName>
    <alternativeName>
        <fullName evidence="5">Pyridoxal 5'-phosphate synthase</fullName>
    </alternativeName>
</protein>
<comment type="subunit">
    <text evidence="5">Homodimer.</text>
</comment>
<feature type="binding site" evidence="5 7">
    <location>
        <begin position="66"/>
        <end position="71"/>
    </location>
    <ligand>
        <name>FMN</name>
        <dbReference type="ChEBI" id="CHEBI:58210"/>
    </ligand>
</feature>
<feature type="binding site" evidence="5 7">
    <location>
        <begin position="145"/>
        <end position="146"/>
    </location>
    <ligand>
        <name>FMN</name>
        <dbReference type="ChEBI" id="CHEBI:58210"/>
    </ligand>
</feature>
<feature type="binding site" evidence="5 6">
    <location>
        <position position="132"/>
    </location>
    <ligand>
        <name>substrate</name>
    </ligand>
</feature>
<feature type="binding site" evidence="5 6">
    <location>
        <position position="136"/>
    </location>
    <ligand>
        <name>substrate</name>
    </ligand>
</feature>
<keyword evidence="3 5" id="KW-0288">FMN</keyword>
<dbReference type="Gene3D" id="2.30.110.10">
    <property type="entry name" value="Electron Transport, Fmn-binding Protein, Chain A"/>
    <property type="match status" value="1"/>
</dbReference>
<dbReference type="Pfam" id="PF10590">
    <property type="entry name" value="PNP_phzG_C"/>
    <property type="match status" value="1"/>
</dbReference>
<comment type="similarity">
    <text evidence="1 5">Belongs to the pyridoxamine 5'-phosphate oxidase family.</text>
</comment>
<dbReference type="EMBL" id="JAODZF010000001">
    <property type="protein sequence ID" value="MDH0141229.1"/>
    <property type="molecule type" value="Genomic_DNA"/>
</dbReference>
<gene>
    <name evidence="5 13" type="primary">pdxH</name>
    <name evidence="10" type="synonym">pdxH_1</name>
    <name evidence="10" type="ORF">KAM435_01210</name>
    <name evidence="11" type="ORF">KAM436_04100</name>
    <name evidence="13" type="ORF">N5C05_07390</name>
    <name evidence="12" type="ORF">N7380_02785</name>
</gene>
<dbReference type="PANTHER" id="PTHR10851:SF0">
    <property type="entry name" value="PYRIDOXINE-5'-PHOSPHATE OXIDASE"/>
    <property type="match status" value="1"/>
</dbReference>
<feature type="binding site" evidence="5 7">
    <location>
        <position position="190"/>
    </location>
    <ligand>
        <name>FMN</name>
        <dbReference type="ChEBI" id="CHEBI:58210"/>
    </ligand>
</feature>
<evidence type="ECO:0000259" key="8">
    <source>
        <dbReference type="Pfam" id="PF01243"/>
    </source>
</evidence>
<evidence type="ECO:0000256" key="5">
    <source>
        <dbReference type="HAMAP-Rule" id="MF_01629"/>
    </source>
</evidence>
<feature type="binding site" evidence="5 6">
    <location>
        <begin position="196"/>
        <end position="198"/>
    </location>
    <ligand>
        <name>substrate</name>
    </ligand>
</feature>
<dbReference type="Proteomes" id="UP001158730">
    <property type="component" value="Unassembled WGS sequence"/>
</dbReference>
<feature type="domain" description="Pyridoxine 5'-phosphate oxidase dimerisation C-terminal" evidence="9">
    <location>
        <begin position="177"/>
        <end position="217"/>
    </location>
</feature>
<dbReference type="NCBIfam" id="TIGR00558">
    <property type="entry name" value="pdxH"/>
    <property type="match status" value="1"/>
</dbReference>
<evidence type="ECO:0000256" key="6">
    <source>
        <dbReference type="PIRSR" id="PIRSR000190-1"/>
    </source>
</evidence>
<dbReference type="NCBIfam" id="NF004231">
    <property type="entry name" value="PRK05679.1"/>
    <property type="match status" value="1"/>
</dbReference>
<evidence type="ECO:0000313" key="10">
    <source>
        <dbReference type="EMBL" id="GIZ86794.1"/>
    </source>
</evidence>
<dbReference type="PANTHER" id="PTHR10851">
    <property type="entry name" value="PYRIDOXINE-5-PHOSPHATE OXIDASE"/>
    <property type="match status" value="1"/>
</dbReference>
<comment type="pathway">
    <text evidence="5">Cofactor metabolism; pyridoxal 5'-phosphate salvage; pyridoxal 5'-phosphate from pyridoxine 5'-phosphate: step 1/1.</text>
</comment>
<proteinExistence type="inferred from homology"/>
<dbReference type="EMBL" id="BPMS01000001">
    <property type="protein sequence ID" value="GIZ86794.1"/>
    <property type="molecule type" value="Genomic_DNA"/>
</dbReference>
<evidence type="ECO:0000259" key="9">
    <source>
        <dbReference type="Pfam" id="PF10590"/>
    </source>
</evidence>
<dbReference type="Pfam" id="PF01243">
    <property type="entry name" value="PNPOx_N"/>
    <property type="match status" value="1"/>
</dbReference>
<comment type="function">
    <text evidence="5">Catalyzes the oxidation of either pyridoxine 5'-phosphate (PNP) or pyridoxamine 5'-phosphate (PMP) into pyridoxal 5'-phosphate (PLP).</text>
</comment>
<evidence type="ECO:0000256" key="1">
    <source>
        <dbReference type="ARBA" id="ARBA00007301"/>
    </source>
</evidence>
<dbReference type="Proteomes" id="UP001158058">
    <property type="component" value="Unassembled WGS sequence"/>
</dbReference>
<evidence type="ECO:0000256" key="2">
    <source>
        <dbReference type="ARBA" id="ARBA00022630"/>
    </source>
</evidence>
<keyword evidence="5" id="KW-0664">Pyridoxine biosynthesis</keyword>
<name>A0AA42N148_AQUAC</name>
<dbReference type="InterPro" id="IPR000659">
    <property type="entry name" value="Pyridox_Oxase"/>
</dbReference>
<sequence length="217" mass="24604">MHRSDQLSGMRRQYQAHSLLERQAPEAPLTLLHDWLEQALAHEPPPSEANAMTLATVDEQGRPHCRVVLLKGIDARGLVFYSHHGSAKGQELAGNPRAALLFHWPALERQLRIEGEVEQVAGEEADAYFDSRPLPSRLACWASEQSQVISGRGELEARLALAKYRFLDAEPPRPQGWGGYRVIPHSLEFWQGRADRLHDRLRYQLTAGGWRRERLAP</sequence>
<dbReference type="Proteomes" id="UP000887228">
    <property type="component" value="Unassembled WGS sequence"/>
</dbReference>
<dbReference type="GO" id="GO:0004733">
    <property type="term" value="F:pyridoxamine phosphate oxidase activity"/>
    <property type="evidence" value="ECO:0007669"/>
    <property type="project" value="UniProtKB-UniRule"/>
</dbReference>
<reference evidence="13" key="2">
    <citation type="submission" date="2022-09" db="EMBL/GenBank/DDBJ databases">
        <title>Intensive care unit water sources are persistently colonized with multi-drug resistant bacteria and are the site of extensive horizontal gene transfer of antibiotic resistance genes.</title>
        <authorList>
            <person name="Diorio-Toth L."/>
        </authorList>
    </citation>
    <scope>NUCLEOTIDE SEQUENCE</scope>
    <source>
        <strain evidence="13">GD03990</strain>
        <strain evidence="12">GD04146</strain>
    </source>
</reference>
<dbReference type="AlphaFoldDB" id="A0AA42N148"/>
<dbReference type="GO" id="GO:0008615">
    <property type="term" value="P:pyridoxine biosynthetic process"/>
    <property type="evidence" value="ECO:0007669"/>
    <property type="project" value="UniProtKB-UniRule"/>
</dbReference>
<evidence type="ECO:0000256" key="4">
    <source>
        <dbReference type="ARBA" id="ARBA00023002"/>
    </source>
</evidence>
<evidence type="ECO:0000313" key="15">
    <source>
        <dbReference type="Proteomes" id="UP001158730"/>
    </source>
</evidence>
<dbReference type="PIRSF" id="PIRSF000190">
    <property type="entry name" value="Pyd_amn-ph_oxd"/>
    <property type="match status" value="1"/>
</dbReference>
<dbReference type="EMBL" id="JAOBYN010000005">
    <property type="protein sequence ID" value="MDH1054582.1"/>
    <property type="molecule type" value="Genomic_DNA"/>
</dbReference>
<feature type="domain" description="Pyridoxamine 5'-phosphate oxidase N-terminal" evidence="8">
    <location>
        <begin position="47"/>
        <end position="160"/>
    </location>
</feature>
<feature type="binding site" evidence="5 6">
    <location>
        <position position="71"/>
    </location>
    <ligand>
        <name>substrate</name>
    </ligand>
</feature>
<feature type="binding site" evidence="5 7">
    <location>
        <position position="88"/>
    </location>
    <ligand>
        <name>FMN</name>
        <dbReference type="ChEBI" id="CHEBI:58210"/>
    </ligand>
</feature>
<evidence type="ECO:0000313" key="13">
    <source>
        <dbReference type="EMBL" id="MDH1054582.1"/>
    </source>
</evidence>
<keyword evidence="4 5" id="KW-0560">Oxidoreductase</keyword>
<comment type="catalytic activity">
    <reaction evidence="5">
        <text>pyridoxamine 5'-phosphate + O2 + H2O = pyridoxal 5'-phosphate + H2O2 + NH4(+)</text>
        <dbReference type="Rhea" id="RHEA:15817"/>
        <dbReference type="ChEBI" id="CHEBI:15377"/>
        <dbReference type="ChEBI" id="CHEBI:15379"/>
        <dbReference type="ChEBI" id="CHEBI:16240"/>
        <dbReference type="ChEBI" id="CHEBI:28938"/>
        <dbReference type="ChEBI" id="CHEBI:58451"/>
        <dbReference type="ChEBI" id="CHEBI:597326"/>
        <dbReference type="EC" id="1.4.3.5"/>
    </reaction>
</comment>
<evidence type="ECO:0000313" key="12">
    <source>
        <dbReference type="EMBL" id="MDH0141229.1"/>
    </source>
</evidence>
<dbReference type="HAMAP" id="MF_01629">
    <property type="entry name" value="PdxH"/>
    <property type="match status" value="1"/>
</dbReference>
<comment type="pathway">
    <text evidence="5">Cofactor metabolism; pyridoxal 5'-phosphate salvage; pyridoxal 5'-phosphate from pyridoxamine 5'-phosphate: step 1/1.</text>
</comment>
<dbReference type="GO" id="GO:0010181">
    <property type="term" value="F:FMN binding"/>
    <property type="evidence" value="ECO:0007669"/>
    <property type="project" value="UniProtKB-UniRule"/>
</dbReference>
<keyword evidence="2 5" id="KW-0285">Flavoprotein</keyword>
<comment type="catalytic activity">
    <reaction evidence="5">
        <text>pyridoxine 5'-phosphate + O2 = pyridoxal 5'-phosphate + H2O2</text>
        <dbReference type="Rhea" id="RHEA:15149"/>
        <dbReference type="ChEBI" id="CHEBI:15379"/>
        <dbReference type="ChEBI" id="CHEBI:16240"/>
        <dbReference type="ChEBI" id="CHEBI:58589"/>
        <dbReference type="ChEBI" id="CHEBI:597326"/>
        <dbReference type="EC" id="1.4.3.5"/>
    </reaction>
</comment>
<dbReference type="EMBL" id="BPMT01000001">
    <property type="protein sequence ID" value="GIZ91442.1"/>
    <property type="molecule type" value="Genomic_DNA"/>
</dbReference>
<dbReference type="InterPro" id="IPR012349">
    <property type="entry name" value="Split_barrel_FMN-bd"/>
</dbReference>
<organism evidence="13 15">
    <name type="scientific">Aquipseudomonas alcaligenes</name>
    <name type="common">Pseudomonas alcaligenes</name>
    <dbReference type="NCBI Taxonomy" id="43263"/>
    <lineage>
        <taxon>Bacteria</taxon>
        <taxon>Pseudomonadati</taxon>
        <taxon>Pseudomonadota</taxon>
        <taxon>Gammaproteobacteria</taxon>
        <taxon>Pseudomonadales</taxon>
        <taxon>Pseudomonadaceae</taxon>
        <taxon>Aquipseudomonas</taxon>
    </lineage>
</organism>
<dbReference type="EC" id="1.4.3.5" evidence="5"/>
<feature type="binding site" evidence="5 6">
    <location>
        <position position="128"/>
    </location>
    <ligand>
        <name>substrate</name>
    </ligand>
</feature>
<feature type="binding site" evidence="6">
    <location>
        <begin position="11"/>
        <end position="14"/>
    </location>
    <ligand>
        <name>substrate</name>
    </ligand>
</feature>
<reference evidence="10 14" key="1">
    <citation type="submission" date="2021-07" db="EMBL/GenBank/DDBJ databases">
        <title>Whole genome sequencing of carbapenem-resistant Pseudomonas spp. isolated in Japan.</title>
        <authorList>
            <person name="Suzuki M."/>
            <person name="Maehana S."/>
            <person name="Kitasato H."/>
        </authorList>
    </citation>
    <scope>NUCLEOTIDE SEQUENCE [LARGE SCALE GENOMIC DNA]</scope>
    <source>
        <strain evidence="10">KAM435</strain>
        <strain evidence="11 14">KAM436</strain>
    </source>
</reference>
<dbReference type="InterPro" id="IPR011576">
    <property type="entry name" value="Pyridox_Oxase_N"/>
</dbReference>
<evidence type="ECO:0000313" key="14">
    <source>
        <dbReference type="Proteomes" id="UP000887228"/>
    </source>
</evidence>
<evidence type="ECO:0000256" key="3">
    <source>
        <dbReference type="ARBA" id="ARBA00022643"/>
    </source>
</evidence>
<evidence type="ECO:0000313" key="11">
    <source>
        <dbReference type="EMBL" id="GIZ91442.1"/>
    </source>
</evidence>
<comment type="cofactor">
    <cofactor evidence="5 7">
        <name>FMN</name>
        <dbReference type="ChEBI" id="CHEBI:58210"/>
    </cofactor>
    <text evidence="5 7">Binds 1 FMN per subunit.</text>
</comment>
<accession>A0AA42N148</accession>
<feature type="binding site" evidence="5 7">
    <location>
        <position position="110"/>
    </location>
    <ligand>
        <name>FMN</name>
        <dbReference type="ChEBI" id="CHEBI:58210"/>
    </ligand>
</feature>
<dbReference type="Proteomes" id="UP000887212">
    <property type="component" value="Unassembled WGS sequence"/>
</dbReference>
<comment type="caution">
    <text evidence="13">The sequence shown here is derived from an EMBL/GenBank/DDBJ whole genome shotgun (WGS) entry which is preliminary data.</text>
</comment>
<dbReference type="RefSeq" id="WP_239068357.1">
    <property type="nucleotide sequence ID" value="NZ_AP024354.1"/>
</dbReference>
<evidence type="ECO:0000256" key="7">
    <source>
        <dbReference type="PIRSR" id="PIRSR000190-2"/>
    </source>
</evidence>
<feature type="binding site" evidence="5">
    <location>
        <begin position="81"/>
        <end position="82"/>
    </location>
    <ligand>
        <name>FMN</name>
        <dbReference type="ChEBI" id="CHEBI:58210"/>
    </ligand>
</feature>
<dbReference type="InterPro" id="IPR019740">
    <property type="entry name" value="Pyridox_Oxase_CS"/>
</dbReference>
<dbReference type="InterPro" id="IPR019576">
    <property type="entry name" value="Pyridoxamine_oxidase_dimer_C"/>
</dbReference>
<dbReference type="SUPFAM" id="SSF50475">
    <property type="entry name" value="FMN-binding split barrel"/>
    <property type="match status" value="1"/>
</dbReference>
<comment type="caution">
    <text evidence="5">Lacks conserved residue(s) required for the propagation of feature annotation.</text>
</comment>